<sequence>MDQFFVILNAFASFSSATAAIISTANPASLSGSPLVTTGERFYQRMYAVRAVPLELLTGILPFCLGGPAVASVVAAAVFVQAADVIIGIGKNDVGMALGASFATAAHVLYFFSVPSAKVQR</sequence>
<dbReference type="EMBL" id="JAPQKQ010000005">
    <property type="protein sequence ID" value="KAJ5197589.1"/>
    <property type="molecule type" value="Genomic_DNA"/>
</dbReference>
<reference evidence="2" key="2">
    <citation type="journal article" date="2023" name="IMA Fungus">
        <title>Comparative genomic study of the Penicillium genus elucidates a diverse pangenome and 15 lateral gene transfer events.</title>
        <authorList>
            <person name="Petersen C."/>
            <person name="Sorensen T."/>
            <person name="Nielsen M.R."/>
            <person name="Sondergaard T.E."/>
            <person name="Sorensen J.L."/>
            <person name="Fitzpatrick D.A."/>
            <person name="Frisvad J.C."/>
            <person name="Nielsen K.L."/>
        </authorList>
    </citation>
    <scope>NUCLEOTIDE SEQUENCE</scope>
    <source>
        <strain evidence="2">IBT 20477</strain>
    </source>
</reference>
<accession>A0A9W9MDA7</accession>
<evidence type="ECO:0000313" key="2">
    <source>
        <dbReference type="EMBL" id="KAJ5197589.1"/>
    </source>
</evidence>
<proteinExistence type="predicted"/>
<keyword evidence="3" id="KW-1185">Reference proteome</keyword>
<protein>
    <submittedName>
        <fullName evidence="2">Uncharacterized protein</fullName>
    </submittedName>
</protein>
<gene>
    <name evidence="2" type="ORF">N7449_008068</name>
</gene>
<keyword evidence="1" id="KW-1133">Transmembrane helix</keyword>
<name>A0A9W9MDA7_9EURO</name>
<evidence type="ECO:0000256" key="1">
    <source>
        <dbReference type="SAM" id="Phobius"/>
    </source>
</evidence>
<reference evidence="2" key="1">
    <citation type="submission" date="2022-11" db="EMBL/GenBank/DDBJ databases">
        <authorList>
            <person name="Petersen C."/>
        </authorList>
    </citation>
    <scope>NUCLEOTIDE SEQUENCE</scope>
    <source>
        <strain evidence="2">IBT 20477</strain>
    </source>
</reference>
<dbReference type="AlphaFoldDB" id="A0A9W9MDA7"/>
<keyword evidence="1" id="KW-0472">Membrane</keyword>
<feature type="transmembrane region" description="Helical" evidence="1">
    <location>
        <begin position="94"/>
        <end position="112"/>
    </location>
</feature>
<organism evidence="2 3">
    <name type="scientific">Penicillium cf. viridicatum</name>
    <dbReference type="NCBI Taxonomy" id="2972119"/>
    <lineage>
        <taxon>Eukaryota</taxon>
        <taxon>Fungi</taxon>
        <taxon>Dikarya</taxon>
        <taxon>Ascomycota</taxon>
        <taxon>Pezizomycotina</taxon>
        <taxon>Eurotiomycetes</taxon>
        <taxon>Eurotiomycetidae</taxon>
        <taxon>Eurotiales</taxon>
        <taxon>Aspergillaceae</taxon>
        <taxon>Penicillium</taxon>
    </lineage>
</organism>
<dbReference type="OrthoDB" id="4363085at2759"/>
<comment type="caution">
    <text evidence="2">The sequence shown here is derived from an EMBL/GenBank/DDBJ whole genome shotgun (WGS) entry which is preliminary data.</text>
</comment>
<evidence type="ECO:0000313" key="3">
    <source>
        <dbReference type="Proteomes" id="UP001150942"/>
    </source>
</evidence>
<dbReference type="Proteomes" id="UP001150942">
    <property type="component" value="Unassembled WGS sequence"/>
</dbReference>
<feature type="transmembrane region" description="Helical" evidence="1">
    <location>
        <begin position="56"/>
        <end position="82"/>
    </location>
</feature>
<keyword evidence="1" id="KW-0812">Transmembrane</keyword>